<dbReference type="Gene3D" id="3.50.50.100">
    <property type="match status" value="1"/>
</dbReference>
<dbReference type="Proteomes" id="UP000007435">
    <property type="component" value="Chromosome"/>
</dbReference>
<evidence type="ECO:0000256" key="2">
    <source>
        <dbReference type="ARBA" id="ARBA00012637"/>
    </source>
</evidence>
<evidence type="ECO:0000313" key="12">
    <source>
        <dbReference type="EMBL" id="ADQ18217.1"/>
    </source>
</evidence>
<keyword evidence="6" id="KW-0560">Oxidoreductase</keyword>
<dbReference type="InterPro" id="IPR023753">
    <property type="entry name" value="FAD/NAD-binding_dom"/>
</dbReference>
<keyword evidence="7" id="KW-0520">NAD</keyword>
<evidence type="ECO:0000256" key="5">
    <source>
        <dbReference type="ARBA" id="ARBA00022946"/>
    </source>
</evidence>
<dbReference type="GO" id="GO:0050136">
    <property type="term" value="F:NADH dehydrogenase (quinone) (non-electrogenic) activity"/>
    <property type="evidence" value="ECO:0007669"/>
    <property type="project" value="UniProtKB-EC"/>
</dbReference>
<keyword evidence="13" id="KW-1185">Reference proteome</keyword>
<dbReference type="HOGENOM" id="CLU_021377_7_1_10"/>
<gene>
    <name evidence="12" type="ordered locus">Lbys_2555</name>
</gene>
<dbReference type="KEGG" id="lby:Lbys_2555"/>
<keyword evidence="9" id="KW-0472">Membrane</keyword>
<dbReference type="InterPro" id="IPR036188">
    <property type="entry name" value="FAD/NAD-bd_sf"/>
</dbReference>
<dbReference type="PRINTS" id="PR00368">
    <property type="entry name" value="FADPNR"/>
</dbReference>
<dbReference type="RefSeq" id="WP_013409255.1">
    <property type="nucleotide sequence ID" value="NC_014655.1"/>
</dbReference>
<evidence type="ECO:0000259" key="11">
    <source>
        <dbReference type="Pfam" id="PF22366"/>
    </source>
</evidence>
<proteinExistence type="inferred from homology"/>
<evidence type="ECO:0000256" key="9">
    <source>
        <dbReference type="SAM" id="Phobius"/>
    </source>
</evidence>
<dbReference type="SUPFAM" id="SSF51905">
    <property type="entry name" value="FAD/NAD(P)-binding domain"/>
    <property type="match status" value="1"/>
</dbReference>
<dbReference type="STRING" id="649349.Lbys_2555"/>
<dbReference type="InterPro" id="IPR054585">
    <property type="entry name" value="NDH2-like_C"/>
</dbReference>
<comment type="similarity">
    <text evidence="1">Belongs to the NADH dehydrogenase family.</text>
</comment>
<dbReference type="OrthoDB" id="9781621at2"/>
<feature type="transmembrane region" description="Helical" evidence="9">
    <location>
        <begin position="378"/>
        <end position="395"/>
    </location>
</feature>
<dbReference type="eggNOG" id="COG1252">
    <property type="taxonomic scope" value="Bacteria"/>
</dbReference>
<keyword evidence="5" id="KW-0809">Transit peptide</keyword>
<evidence type="ECO:0000256" key="3">
    <source>
        <dbReference type="ARBA" id="ARBA00022630"/>
    </source>
</evidence>
<reference evidence="12 13" key="2">
    <citation type="journal article" date="2011" name="Stand. Genomic Sci.">
        <title>Complete genome sequence of Leadbetterella byssophila type strain (4M15).</title>
        <authorList>
            <person name="Abt B."/>
            <person name="Teshima H."/>
            <person name="Lucas S."/>
            <person name="Lapidus A."/>
            <person name="Del Rio T.G."/>
            <person name="Nolan M."/>
            <person name="Tice H."/>
            <person name="Cheng J.F."/>
            <person name="Pitluck S."/>
            <person name="Liolios K."/>
            <person name="Pagani I."/>
            <person name="Ivanova N."/>
            <person name="Mavromatis K."/>
            <person name="Pati A."/>
            <person name="Tapia R."/>
            <person name="Han C."/>
            <person name="Goodwin L."/>
            <person name="Chen A."/>
            <person name="Palaniappan K."/>
            <person name="Land M."/>
            <person name="Hauser L."/>
            <person name="Chang Y.J."/>
            <person name="Jeffries C.D."/>
            <person name="Rohde M."/>
            <person name="Goker M."/>
            <person name="Tindall B.J."/>
            <person name="Detter J.C."/>
            <person name="Woyke T."/>
            <person name="Bristow J."/>
            <person name="Eisen J.A."/>
            <person name="Markowitz V."/>
            <person name="Hugenholtz P."/>
            <person name="Klenk H.P."/>
            <person name="Kyrpides N.C."/>
        </authorList>
    </citation>
    <scope>NUCLEOTIDE SEQUENCE [LARGE SCALE GENOMIC DNA]</scope>
    <source>
        <strain evidence="13">DSM 17132 / JCM 16389 / KACC 11308 / NBRC 106382 / 4M15</strain>
    </source>
</reference>
<evidence type="ECO:0000256" key="4">
    <source>
        <dbReference type="ARBA" id="ARBA00022827"/>
    </source>
</evidence>
<evidence type="ECO:0000256" key="1">
    <source>
        <dbReference type="ARBA" id="ARBA00005272"/>
    </source>
</evidence>
<accession>E4RYZ8</accession>
<keyword evidence="3" id="KW-0285">Flavoprotein</keyword>
<evidence type="ECO:0000256" key="8">
    <source>
        <dbReference type="ARBA" id="ARBA00047599"/>
    </source>
</evidence>
<dbReference type="PANTHER" id="PTHR43706:SF47">
    <property type="entry name" value="EXTERNAL NADH-UBIQUINONE OXIDOREDUCTASE 1, MITOCHONDRIAL-RELATED"/>
    <property type="match status" value="1"/>
</dbReference>
<feature type="domain" description="External alternative NADH-ubiquinone oxidoreductase-like C-terminal" evidence="11">
    <location>
        <begin position="355"/>
        <end position="409"/>
    </location>
</feature>
<dbReference type="PANTHER" id="PTHR43706">
    <property type="entry name" value="NADH DEHYDROGENASE"/>
    <property type="match status" value="1"/>
</dbReference>
<dbReference type="EMBL" id="CP002305">
    <property type="protein sequence ID" value="ADQ18217.1"/>
    <property type="molecule type" value="Genomic_DNA"/>
</dbReference>
<feature type="domain" description="FAD/NAD(P)-binding" evidence="10">
    <location>
        <begin position="12"/>
        <end position="331"/>
    </location>
</feature>
<dbReference type="Pfam" id="PF07992">
    <property type="entry name" value="Pyr_redox_2"/>
    <property type="match status" value="1"/>
</dbReference>
<comment type="catalytic activity">
    <reaction evidence="8">
        <text>a quinone + NADH + H(+) = a quinol + NAD(+)</text>
        <dbReference type="Rhea" id="RHEA:46160"/>
        <dbReference type="ChEBI" id="CHEBI:15378"/>
        <dbReference type="ChEBI" id="CHEBI:24646"/>
        <dbReference type="ChEBI" id="CHEBI:57540"/>
        <dbReference type="ChEBI" id="CHEBI:57945"/>
        <dbReference type="ChEBI" id="CHEBI:132124"/>
        <dbReference type="EC" id="1.6.5.9"/>
    </reaction>
</comment>
<keyword evidence="9" id="KW-0812">Transmembrane</keyword>
<evidence type="ECO:0000256" key="6">
    <source>
        <dbReference type="ARBA" id="ARBA00023002"/>
    </source>
</evidence>
<keyword evidence="4" id="KW-0274">FAD</keyword>
<organism evidence="12 13">
    <name type="scientific">Leadbetterella byssophila (strain DSM 17132 / JCM 16389 / KACC 11308 / NBRC 106382 / 4M15)</name>
    <dbReference type="NCBI Taxonomy" id="649349"/>
    <lineage>
        <taxon>Bacteria</taxon>
        <taxon>Pseudomonadati</taxon>
        <taxon>Bacteroidota</taxon>
        <taxon>Cytophagia</taxon>
        <taxon>Cytophagales</taxon>
        <taxon>Leadbetterellaceae</taxon>
        <taxon>Leadbetterella</taxon>
    </lineage>
</organism>
<name>E4RYZ8_LEAB4</name>
<reference key="1">
    <citation type="submission" date="2010-11" db="EMBL/GenBank/DDBJ databases">
        <title>The complete genome of Leadbetterella byssophila DSM 17132.</title>
        <authorList>
            <consortium name="US DOE Joint Genome Institute (JGI-PGF)"/>
            <person name="Lucas S."/>
            <person name="Copeland A."/>
            <person name="Lapidus A."/>
            <person name="Glavina del Rio T."/>
            <person name="Dalin E."/>
            <person name="Tice H."/>
            <person name="Bruce D."/>
            <person name="Goodwin L."/>
            <person name="Pitluck S."/>
            <person name="Kyrpides N."/>
            <person name="Mavromatis K."/>
            <person name="Ivanova N."/>
            <person name="Teshima H."/>
            <person name="Brettin T."/>
            <person name="Detter J.C."/>
            <person name="Han C."/>
            <person name="Tapia R."/>
            <person name="Land M."/>
            <person name="Hauser L."/>
            <person name="Markowitz V."/>
            <person name="Cheng J.-F."/>
            <person name="Hugenholtz P."/>
            <person name="Woyke T."/>
            <person name="Wu D."/>
            <person name="Tindall B."/>
            <person name="Pomrenke H.G."/>
            <person name="Brambilla E."/>
            <person name="Klenk H.-P."/>
            <person name="Eisen J.A."/>
        </authorList>
    </citation>
    <scope>NUCLEOTIDE SEQUENCE [LARGE SCALE GENOMIC DNA]</scope>
    <source>
        <strain>DSM 17132</strain>
    </source>
</reference>
<dbReference type="InterPro" id="IPR045024">
    <property type="entry name" value="NDH-2"/>
</dbReference>
<evidence type="ECO:0000259" key="10">
    <source>
        <dbReference type="Pfam" id="PF07992"/>
    </source>
</evidence>
<dbReference type="EC" id="1.6.5.9" evidence="2"/>
<dbReference type="PRINTS" id="PR00411">
    <property type="entry name" value="PNDRDTASEI"/>
</dbReference>
<dbReference type="AlphaFoldDB" id="E4RYZ8"/>
<sequence length="432" mass="49169">MIPNIPETPLKRVVIVGAGFGGLTLAQKLAKENVQVVLIDKNNYHQFQPLFYQVAMAGLEPSSISFPLRKVFQKRKNVHIRITKVREILLDKRRIRTDLGEIWYDYLVLGMGTNTNFFGMQNIIENAIPMKSISEAIYLRNRVLENFEAALSTRDQDAIAGLMTMVVVGGGPTGTEISGTLAEMKKMILPKDYPELDFDLMKIYIFESSDEILKVMSDEASVKSRQYLEELGVIVRVNERIDDYVDGYAITSTGEKIRTDNLIWSAGVIANKIEGFPQEIYTRGGRLKVNEFNQLEGFHNLFAVGDMAYMSGDPGFPEGHPQLAQPAIQQGKLLAENILKLIKGEPMKPFRYKDLGSMATIGRNKAVVDLPKWKFQGLFAWYVWMFVHLMSILGVKNKVLVFINWFWNYITYDQSLRLIIRPKLTKKVKPET</sequence>
<dbReference type="Pfam" id="PF22366">
    <property type="entry name" value="NDH2_C"/>
    <property type="match status" value="1"/>
</dbReference>
<keyword evidence="9" id="KW-1133">Transmembrane helix</keyword>
<evidence type="ECO:0000256" key="7">
    <source>
        <dbReference type="ARBA" id="ARBA00023027"/>
    </source>
</evidence>
<evidence type="ECO:0000313" key="13">
    <source>
        <dbReference type="Proteomes" id="UP000007435"/>
    </source>
</evidence>
<protein>
    <recommendedName>
        <fullName evidence="2">NADH:ubiquinone reductase (non-electrogenic)</fullName>
        <ecNumber evidence="2">1.6.5.9</ecNumber>
    </recommendedName>
</protein>